<keyword evidence="2" id="KW-1185">Reference proteome</keyword>
<organism evidence="1 2">
    <name type="scientific">Malassezia brasiliensis</name>
    <dbReference type="NCBI Taxonomy" id="1821822"/>
    <lineage>
        <taxon>Eukaryota</taxon>
        <taxon>Fungi</taxon>
        <taxon>Dikarya</taxon>
        <taxon>Basidiomycota</taxon>
        <taxon>Ustilaginomycotina</taxon>
        <taxon>Malasseziomycetes</taxon>
        <taxon>Malasseziales</taxon>
        <taxon>Malasseziaceae</taxon>
        <taxon>Malassezia</taxon>
    </lineage>
</organism>
<dbReference type="EMBL" id="CP119951">
    <property type="protein sequence ID" value="WFC94173.1"/>
    <property type="molecule type" value="Genomic_DNA"/>
</dbReference>
<dbReference type="AlphaFoldDB" id="A0AAF0IRR2"/>
<dbReference type="Proteomes" id="UP001216638">
    <property type="component" value="Chromosome 1"/>
</dbReference>
<accession>A0AAF0IRR2</accession>
<name>A0AAF0IRR2_9BASI</name>
<proteinExistence type="predicted"/>
<evidence type="ECO:0000313" key="2">
    <source>
        <dbReference type="Proteomes" id="UP001216638"/>
    </source>
</evidence>
<evidence type="ECO:0000313" key="1">
    <source>
        <dbReference type="EMBL" id="WFC94173.1"/>
    </source>
</evidence>
<sequence length="110" mass="12581">MEAWRAEGKLGPYSDGLKGWTGWEEVRSRVYTVEQETDDVTEALSDVREMLQQTNPSGWQTEFASLVQDIVCQDAGWAWEGFWHMILHNIIQVPCQVQLRQLSAAVGRNN</sequence>
<protein>
    <submittedName>
        <fullName evidence="1">Uncharacterized protein</fullName>
    </submittedName>
</protein>
<reference evidence="1" key="1">
    <citation type="submission" date="2023-03" db="EMBL/GenBank/DDBJ databases">
        <title>Mating type loci evolution in Malassezia.</title>
        <authorList>
            <person name="Coelho M.A."/>
        </authorList>
    </citation>
    <scope>NUCLEOTIDE SEQUENCE</scope>
    <source>
        <strain evidence="1">CBS 14135</strain>
    </source>
</reference>
<gene>
    <name evidence="1" type="ORF">MBRA1_000806</name>
</gene>